<reference evidence="1" key="1">
    <citation type="submission" date="2022-03" db="EMBL/GenBank/DDBJ databases">
        <title>ESBL-producing Moellerella wisconsensis and Escherichia marmotae isolated from wild game meat.</title>
        <authorList>
            <person name="Biggel M."/>
        </authorList>
    </citation>
    <scope>NUCLEOTIDE SEQUENCE</scope>
    <source>
        <strain evidence="1">W51</strain>
    </source>
</reference>
<protein>
    <recommendedName>
        <fullName evidence="3">Lipoprotein</fullName>
    </recommendedName>
</protein>
<dbReference type="Proteomes" id="UP000829116">
    <property type="component" value="Chromosome"/>
</dbReference>
<evidence type="ECO:0000313" key="2">
    <source>
        <dbReference type="Proteomes" id="UP000829116"/>
    </source>
</evidence>
<dbReference type="EMBL" id="CP093245">
    <property type="protein sequence ID" value="UNH31379.1"/>
    <property type="molecule type" value="Genomic_DNA"/>
</dbReference>
<proteinExistence type="predicted"/>
<dbReference type="RefSeq" id="WP_241542410.1">
    <property type="nucleotide sequence ID" value="NZ_CAWQWN010000001.1"/>
</dbReference>
<evidence type="ECO:0000313" key="1">
    <source>
        <dbReference type="EMBL" id="UNH31379.1"/>
    </source>
</evidence>
<name>A0A9Q8Q3K9_9GAMM</name>
<dbReference type="AlphaFoldDB" id="A0A9Q8Q3K9"/>
<dbReference type="PROSITE" id="PS51257">
    <property type="entry name" value="PROKAR_LIPOPROTEIN"/>
    <property type="match status" value="1"/>
</dbReference>
<sequence>MRNFKCVTLAVLLSSGCSTKESDLCLFGMDSYFESHRDYSNPIYQDERGKELSWQARNELVKQADKYAKDSIDEDYVLAESLCPKLNTTDAIFETIHVDVDVRGKESNFFTVPFDYTGSQAAAVQLYNNSKKSYTSRMSGDLGGEGIAKMTVQGPCFNNICTEKDLVEFCKTKQRTALSDEKAIEQLKTYYIRDRGINITYPKKNKKIYSCKRPNWLRW</sequence>
<gene>
    <name evidence="1" type="ORF">MNY72_03400</name>
</gene>
<organism evidence="1 2">
    <name type="scientific">Moellerella wisconsensis</name>
    <dbReference type="NCBI Taxonomy" id="158849"/>
    <lineage>
        <taxon>Bacteria</taxon>
        <taxon>Pseudomonadati</taxon>
        <taxon>Pseudomonadota</taxon>
        <taxon>Gammaproteobacteria</taxon>
        <taxon>Enterobacterales</taxon>
        <taxon>Morganellaceae</taxon>
        <taxon>Moellerella</taxon>
    </lineage>
</organism>
<evidence type="ECO:0008006" key="3">
    <source>
        <dbReference type="Google" id="ProtNLM"/>
    </source>
</evidence>
<accession>A0A9Q8Q3K9</accession>